<dbReference type="PANTHER" id="PTHR24422">
    <property type="entry name" value="CHEMOTAXIS PROTEIN METHYLTRANSFERASE"/>
    <property type="match status" value="1"/>
</dbReference>
<dbReference type="Gene3D" id="1.10.155.10">
    <property type="entry name" value="Chemotaxis receptor methyltransferase CheR, N-terminal domain"/>
    <property type="match status" value="1"/>
</dbReference>
<dbReference type="GO" id="GO:0008983">
    <property type="term" value="F:protein-glutamate O-methyltransferase activity"/>
    <property type="evidence" value="ECO:0007669"/>
    <property type="project" value="UniProtKB-EC"/>
</dbReference>
<keyword evidence="3 8" id="KW-0489">Methyltransferase</keyword>
<dbReference type="Proteomes" id="UP000183529">
    <property type="component" value="Unassembled WGS sequence"/>
</dbReference>
<dbReference type="RefSeq" id="WP_065057672.1">
    <property type="nucleotide sequence ID" value="NZ_CADFGN010000005.1"/>
</dbReference>
<reference evidence="7 10" key="2">
    <citation type="submission" date="2018-05" db="EMBL/GenBank/DDBJ databases">
        <title>Genomic Encyclopedia of Type Strains, Phase IV (KMG-V): Genome sequencing to study the core and pangenomes of soil and plant-associated prokaryotes.</title>
        <authorList>
            <person name="Whitman W."/>
        </authorList>
    </citation>
    <scope>NUCLEOTIDE SEQUENCE [LARGE SCALE GENOMIC DNA]</scope>
    <source>
        <strain evidence="7 10">SIr-6563</strain>
    </source>
</reference>
<keyword evidence="5" id="KW-0949">S-adenosyl-L-methionine</keyword>
<dbReference type="InterPro" id="IPR000780">
    <property type="entry name" value="CheR_MeTrfase"/>
</dbReference>
<dbReference type="Proteomes" id="UP000247515">
    <property type="component" value="Unassembled WGS sequence"/>
</dbReference>
<evidence type="ECO:0000313" key="9">
    <source>
        <dbReference type="Proteomes" id="UP000183529"/>
    </source>
</evidence>
<dbReference type="SUPFAM" id="SSF47757">
    <property type="entry name" value="Chemotaxis receptor methyltransferase CheR, N-terminal domain"/>
    <property type="match status" value="1"/>
</dbReference>
<dbReference type="Pfam" id="PF03705">
    <property type="entry name" value="CheR_N"/>
    <property type="match status" value="1"/>
</dbReference>
<name>A0A1A5XM85_9BURK</name>
<keyword evidence="4" id="KW-0808">Transferase</keyword>
<dbReference type="InterPro" id="IPR036804">
    <property type="entry name" value="CheR_N_sf"/>
</dbReference>
<comment type="caution">
    <text evidence="8">The sequence shown here is derived from an EMBL/GenBank/DDBJ whole genome shotgun (WGS) entry which is preliminary data.</text>
</comment>
<comment type="catalytic activity">
    <reaction evidence="1">
        <text>L-glutamyl-[protein] + S-adenosyl-L-methionine = [protein]-L-glutamate 5-O-methyl ester + S-adenosyl-L-homocysteine</text>
        <dbReference type="Rhea" id="RHEA:24452"/>
        <dbReference type="Rhea" id="RHEA-COMP:10208"/>
        <dbReference type="Rhea" id="RHEA-COMP:10311"/>
        <dbReference type="ChEBI" id="CHEBI:29973"/>
        <dbReference type="ChEBI" id="CHEBI:57856"/>
        <dbReference type="ChEBI" id="CHEBI:59789"/>
        <dbReference type="ChEBI" id="CHEBI:82795"/>
        <dbReference type="EC" id="2.1.1.80"/>
    </reaction>
</comment>
<dbReference type="InterPro" id="IPR029063">
    <property type="entry name" value="SAM-dependent_MTases_sf"/>
</dbReference>
<dbReference type="EMBL" id="QJJV01000002">
    <property type="protein sequence ID" value="PXX20000.1"/>
    <property type="molecule type" value="Genomic_DNA"/>
</dbReference>
<dbReference type="GO" id="GO:0032259">
    <property type="term" value="P:methylation"/>
    <property type="evidence" value="ECO:0007669"/>
    <property type="project" value="UniProtKB-KW"/>
</dbReference>
<dbReference type="PANTHER" id="PTHR24422:SF26">
    <property type="entry name" value="CHEMOTAXIS PROTEIN METHYLTRANSFERASE"/>
    <property type="match status" value="1"/>
</dbReference>
<evidence type="ECO:0000313" key="10">
    <source>
        <dbReference type="Proteomes" id="UP000247515"/>
    </source>
</evidence>
<dbReference type="AlphaFoldDB" id="A0A1A5XM85"/>
<dbReference type="Pfam" id="PF01739">
    <property type="entry name" value="CheR"/>
    <property type="match status" value="1"/>
</dbReference>
<dbReference type="InterPro" id="IPR022641">
    <property type="entry name" value="CheR_N"/>
</dbReference>
<dbReference type="Gene3D" id="3.40.50.150">
    <property type="entry name" value="Vaccinia Virus protein VP39"/>
    <property type="match status" value="1"/>
</dbReference>
<dbReference type="SUPFAM" id="SSF53335">
    <property type="entry name" value="S-adenosyl-L-methionine-dependent methyltransferases"/>
    <property type="match status" value="1"/>
</dbReference>
<evidence type="ECO:0000313" key="8">
    <source>
        <dbReference type="EMBL" id="SEI92382.1"/>
    </source>
</evidence>
<evidence type="ECO:0000256" key="4">
    <source>
        <dbReference type="ARBA" id="ARBA00022679"/>
    </source>
</evidence>
<organism evidence="8 9">
    <name type="scientific">Paraburkholderia tropica</name>
    <dbReference type="NCBI Taxonomy" id="92647"/>
    <lineage>
        <taxon>Bacteria</taxon>
        <taxon>Pseudomonadati</taxon>
        <taxon>Pseudomonadota</taxon>
        <taxon>Betaproteobacteria</taxon>
        <taxon>Burkholderiales</taxon>
        <taxon>Burkholderiaceae</taxon>
        <taxon>Paraburkholderia</taxon>
    </lineage>
</organism>
<dbReference type="PRINTS" id="PR00996">
    <property type="entry name" value="CHERMTFRASE"/>
</dbReference>
<evidence type="ECO:0000256" key="2">
    <source>
        <dbReference type="ARBA" id="ARBA00012534"/>
    </source>
</evidence>
<dbReference type="InterPro" id="IPR022642">
    <property type="entry name" value="CheR_C"/>
</dbReference>
<gene>
    <name evidence="7" type="ORF">C7400_102425</name>
    <name evidence="8" type="ORF">SAMN05216550_101417</name>
</gene>
<dbReference type="CDD" id="cd02440">
    <property type="entry name" value="AdoMet_MTases"/>
    <property type="match status" value="1"/>
</dbReference>
<accession>A0A1A5XM85</accession>
<evidence type="ECO:0000256" key="5">
    <source>
        <dbReference type="ARBA" id="ARBA00022691"/>
    </source>
</evidence>
<dbReference type="GeneID" id="61304797"/>
<keyword evidence="10" id="KW-1185">Reference proteome</keyword>
<protein>
    <recommendedName>
        <fullName evidence="2">protein-glutamate O-methyltransferase</fullName>
        <ecNumber evidence="2">2.1.1.80</ecNumber>
    </recommendedName>
</protein>
<dbReference type="InterPro" id="IPR050903">
    <property type="entry name" value="Bact_Chemotaxis_MeTrfase"/>
</dbReference>
<dbReference type="PROSITE" id="PS50123">
    <property type="entry name" value="CHER"/>
    <property type="match status" value="1"/>
</dbReference>
<proteinExistence type="predicted"/>
<dbReference type="OrthoDB" id="9816309at2"/>
<sequence length="283" mass="32700">MDIDKDAEASVQRALFEQVRRHTGIAMNERKWTMLKGRLRRRVMALGLPDYRDYLQVLDTNVEEVRDFIDLVTTNETSFFRTPRIWEYLSEAFLPYWHSLETGAPLRVWSAAASSGEEAWSTAMLCEEFRARQPSFRYTIVGTDISDGILATARAGRYQGRSLEGLRLHHPALAQKYLRSDGEWASVNDALRANVTFRQHNLYALPRDFGQFDLVLLRNVLIYFDQDGQQAVLANVRRAMKPDAVLIVGESESLSRMATDFTFEQPLIYRNGRHNEERDHEHA</sequence>
<evidence type="ECO:0000256" key="3">
    <source>
        <dbReference type="ARBA" id="ARBA00022603"/>
    </source>
</evidence>
<evidence type="ECO:0000259" key="6">
    <source>
        <dbReference type="PROSITE" id="PS50123"/>
    </source>
</evidence>
<feature type="domain" description="CheR-type methyltransferase" evidence="6">
    <location>
        <begin position="19"/>
        <end position="274"/>
    </location>
</feature>
<reference evidence="8 9" key="1">
    <citation type="submission" date="2016-10" db="EMBL/GenBank/DDBJ databases">
        <authorList>
            <person name="Varghese N."/>
            <person name="Submissions S."/>
        </authorList>
    </citation>
    <scope>NUCLEOTIDE SEQUENCE [LARGE SCALE GENOMIC DNA]</scope>
    <source>
        <strain evidence="8 9">LMG 22274</strain>
    </source>
</reference>
<dbReference type="SMART" id="SM00138">
    <property type="entry name" value="MeTrc"/>
    <property type="match status" value="1"/>
</dbReference>
<evidence type="ECO:0000256" key="1">
    <source>
        <dbReference type="ARBA" id="ARBA00001541"/>
    </source>
</evidence>
<evidence type="ECO:0000313" key="7">
    <source>
        <dbReference type="EMBL" id="PXX20000.1"/>
    </source>
</evidence>
<dbReference type="EMBL" id="FNZM01000001">
    <property type="protein sequence ID" value="SEI92382.1"/>
    <property type="molecule type" value="Genomic_DNA"/>
</dbReference>
<dbReference type="EC" id="2.1.1.80" evidence="2"/>